<reference evidence="3" key="1">
    <citation type="submission" date="2022-09" db="EMBL/GenBank/DDBJ databases">
        <title>Culturomic study of gut microbiota in children with autism spectrum disorder.</title>
        <authorList>
            <person name="Efimov B.A."/>
            <person name="Chaplin A.V."/>
            <person name="Sokolova S.R."/>
            <person name="Pikina A.P."/>
            <person name="Korzhanova M."/>
            <person name="Belova V."/>
            <person name="Korostin D."/>
        </authorList>
    </citation>
    <scope>NUCLEOTIDE SEQUENCE</scope>
    <source>
        <strain evidence="3">ASD5510</strain>
    </source>
</reference>
<organism evidence="3 4">
    <name type="scientific">Hominibacterium faecale</name>
    <dbReference type="NCBI Taxonomy" id="2839743"/>
    <lineage>
        <taxon>Bacteria</taxon>
        <taxon>Bacillati</taxon>
        <taxon>Bacillota</taxon>
        <taxon>Clostridia</taxon>
        <taxon>Peptostreptococcales</taxon>
        <taxon>Anaerovoracaceae</taxon>
        <taxon>Hominibacterium</taxon>
    </lineage>
</organism>
<dbReference type="PROSITE" id="PS51740">
    <property type="entry name" value="SPOVT_ABRB"/>
    <property type="match status" value="1"/>
</dbReference>
<feature type="domain" description="SpoVT-AbrB" evidence="2">
    <location>
        <begin position="5"/>
        <end position="50"/>
    </location>
</feature>
<evidence type="ECO:0000256" key="1">
    <source>
        <dbReference type="PROSITE-ProRule" id="PRU01076"/>
    </source>
</evidence>
<accession>A0A9J6QZ88</accession>
<dbReference type="NCBIfam" id="TIGR01439">
    <property type="entry name" value="lp_hng_hel_AbrB"/>
    <property type="match status" value="1"/>
</dbReference>
<name>A0A9J6QZ88_9FIRM</name>
<dbReference type="Gene3D" id="2.10.260.10">
    <property type="match status" value="1"/>
</dbReference>
<dbReference type="Pfam" id="PF04014">
    <property type="entry name" value="MazE_antitoxin"/>
    <property type="match status" value="1"/>
</dbReference>
<proteinExistence type="predicted"/>
<dbReference type="AlphaFoldDB" id="A0A9J6QZ88"/>
<evidence type="ECO:0000313" key="4">
    <source>
        <dbReference type="Proteomes" id="UP001065549"/>
    </source>
</evidence>
<gene>
    <name evidence="3" type="ORF">OBO34_21150</name>
</gene>
<sequence length="84" mass="9532">MKCTGIVRRLDDLGRVVIPKELRRIMQIDEGDAIEIYTDADKLVLKKYEPGCVICGSMDNLVDFRGRPVCGMCRAMLREEKNNG</sequence>
<dbReference type="GO" id="GO:0003677">
    <property type="term" value="F:DNA binding"/>
    <property type="evidence" value="ECO:0007669"/>
    <property type="project" value="UniProtKB-UniRule"/>
</dbReference>
<dbReference type="Proteomes" id="UP001065549">
    <property type="component" value="Unassembled WGS sequence"/>
</dbReference>
<dbReference type="SMART" id="SM00966">
    <property type="entry name" value="SpoVT_AbrB"/>
    <property type="match status" value="1"/>
</dbReference>
<dbReference type="SUPFAM" id="SSF89447">
    <property type="entry name" value="AbrB/MazE/MraZ-like"/>
    <property type="match status" value="1"/>
</dbReference>
<dbReference type="PANTHER" id="PTHR36432:SF1">
    <property type="entry name" value="STAGE V SPORULATION PROTEIN T"/>
    <property type="match status" value="1"/>
</dbReference>
<dbReference type="InterPro" id="IPR052731">
    <property type="entry name" value="B_subtilis_Trans_State_Reg"/>
</dbReference>
<evidence type="ECO:0000313" key="3">
    <source>
        <dbReference type="EMBL" id="MCU7380825.1"/>
    </source>
</evidence>
<keyword evidence="4" id="KW-1185">Reference proteome</keyword>
<dbReference type="RefSeq" id="WP_269478821.1">
    <property type="nucleotide sequence ID" value="NZ_JAOSHN010000014.1"/>
</dbReference>
<dbReference type="PANTHER" id="PTHR36432">
    <property type="match status" value="1"/>
</dbReference>
<dbReference type="InterPro" id="IPR007159">
    <property type="entry name" value="SpoVT-AbrB_dom"/>
</dbReference>
<keyword evidence="1 3" id="KW-0238">DNA-binding</keyword>
<comment type="caution">
    <text evidence="3">The sequence shown here is derived from an EMBL/GenBank/DDBJ whole genome shotgun (WGS) entry which is preliminary data.</text>
</comment>
<dbReference type="InterPro" id="IPR037914">
    <property type="entry name" value="SpoVT-AbrB_sf"/>
</dbReference>
<protein>
    <submittedName>
        <fullName evidence="3">AbrB/MazE/SpoVT family DNA-binding domain-containing protein</fullName>
    </submittedName>
</protein>
<evidence type="ECO:0000259" key="2">
    <source>
        <dbReference type="PROSITE" id="PS51740"/>
    </source>
</evidence>
<dbReference type="EMBL" id="JAOSHN010000014">
    <property type="protein sequence ID" value="MCU7380825.1"/>
    <property type="molecule type" value="Genomic_DNA"/>
</dbReference>